<comment type="caution">
    <text evidence="2">The sequence shown here is derived from an EMBL/GenBank/DDBJ whole genome shotgun (WGS) entry which is preliminary data.</text>
</comment>
<dbReference type="STRING" id="742766.HMPREF9455_01726"/>
<dbReference type="AlphaFoldDB" id="F5IXA9"/>
<evidence type="ECO:0000313" key="2">
    <source>
        <dbReference type="EMBL" id="EGK02092.1"/>
    </source>
</evidence>
<evidence type="ECO:0000256" key="1">
    <source>
        <dbReference type="SAM" id="Phobius"/>
    </source>
</evidence>
<keyword evidence="1" id="KW-0472">Membrane</keyword>
<keyword evidence="3" id="KW-1185">Reference proteome</keyword>
<dbReference type="HOGENOM" id="CLU_2842779_0_0_10"/>
<proteinExistence type="predicted"/>
<keyword evidence="1" id="KW-1133">Transmembrane helix</keyword>
<keyword evidence="1" id="KW-0812">Transmembrane</keyword>
<accession>F5IXA9</accession>
<sequence length="65" mass="7931">MSNYHQKSSYIKSANMKKNHYNFNIWDIVIAIVIYFWLMATIYIIYCRLTENKEISEQVSNYRTK</sequence>
<organism evidence="2 3">
    <name type="scientific">Dysgonomonas gadei ATCC BAA-286</name>
    <dbReference type="NCBI Taxonomy" id="742766"/>
    <lineage>
        <taxon>Bacteria</taxon>
        <taxon>Pseudomonadati</taxon>
        <taxon>Bacteroidota</taxon>
        <taxon>Bacteroidia</taxon>
        <taxon>Bacteroidales</taxon>
        <taxon>Dysgonomonadaceae</taxon>
        <taxon>Dysgonomonas</taxon>
    </lineage>
</organism>
<name>F5IXA9_9BACT</name>
<gene>
    <name evidence="2" type="ORF">HMPREF9455_01726</name>
</gene>
<reference evidence="2 3" key="1">
    <citation type="submission" date="2011-04" db="EMBL/GenBank/DDBJ databases">
        <title>The Genome Sequence of Dysgonomonas gadei ATCC BAA-286.</title>
        <authorList>
            <consortium name="The Broad Institute Genome Sequencing Platform"/>
            <person name="Earl A."/>
            <person name="Ward D."/>
            <person name="Feldgarden M."/>
            <person name="Gevers D."/>
            <person name="Pudlo N."/>
            <person name="Martens E."/>
            <person name="Allen-Vercoe E."/>
            <person name="Young S.K."/>
            <person name="Zeng Q."/>
            <person name="Gargeya S."/>
            <person name="Fitzgerald M."/>
            <person name="Haas B."/>
            <person name="Abouelleil A."/>
            <person name="Alvarado L."/>
            <person name="Arachchi H.M."/>
            <person name="Berlin A."/>
            <person name="Brown A."/>
            <person name="Chapman S.B."/>
            <person name="Chen Z."/>
            <person name="Dunbar C."/>
            <person name="Freedman E."/>
            <person name="Gearin G."/>
            <person name="Gellesch M."/>
            <person name="Goldberg J."/>
            <person name="Griggs A."/>
            <person name="Gujja S."/>
            <person name="Heiman D."/>
            <person name="Howarth C."/>
            <person name="Larson L."/>
            <person name="Lui A."/>
            <person name="MacDonald P.J.P."/>
            <person name="Mehta T."/>
            <person name="Montmayeur A."/>
            <person name="Murphy C."/>
            <person name="Neiman D."/>
            <person name="Pearson M."/>
            <person name="Priest M."/>
            <person name="Roberts A."/>
            <person name="Saif S."/>
            <person name="Shea T."/>
            <person name="Shenoy N."/>
            <person name="Sisk P."/>
            <person name="Stolte C."/>
            <person name="Sykes S."/>
            <person name="Yandava C."/>
            <person name="Wortman J."/>
            <person name="Nusbaum C."/>
            <person name="Birren B."/>
        </authorList>
    </citation>
    <scope>NUCLEOTIDE SEQUENCE [LARGE SCALE GENOMIC DNA]</scope>
    <source>
        <strain evidence="2 3">ATCC BAA-286</strain>
    </source>
</reference>
<protein>
    <submittedName>
        <fullName evidence="2">Uncharacterized protein</fullName>
    </submittedName>
</protein>
<feature type="transmembrane region" description="Helical" evidence="1">
    <location>
        <begin position="21"/>
        <end position="46"/>
    </location>
</feature>
<dbReference type="Proteomes" id="UP000004913">
    <property type="component" value="Unassembled WGS sequence"/>
</dbReference>
<dbReference type="EMBL" id="ADLV01000019">
    <property type="protein sequence ID" value="EGK02092.1"/>
    <property type="molecule type" value="Genomic_DNA"/>
</dbReference>
<evidence type="ECO:0000313" key="3">
    <source>
        <dbReference type="Proteomes" id="UP000004913"/>
    </source>
</evidence>